<dbReference type="RefSeq" id="WP_265982890.1">
    <property type="nucleotide sequence ID" value="NZ_JAPHAV010000001.1"/>
</dbReference>
<keyword evidence="2" id="KW-1185">Reference proteome</keyword>
<comment type="caution">
    <text evidence="1">The sequence shown here is derived from an EMBL/GenBank/DDBJ whole genome shotgun (WGS) entry which is preliminary data.</text>
</comment>
<protein>
    <submittedName>
        <fullName evidence="1">Uncharacterized protein</fullName>
    </submittedName>
</protein>
<proteinExistence type="predicted"/>
<organism evidence="1 2">
    <name type="scientific">Ochrobactrum chromiisoli</name>
    <dbReference type="NCBI Taxonomy" id="2993941"/>
    <lineage>
        <taxon>Bacteria</taxon>
        <taxon>Pseudomonadati</taxon>
        <taxon>Pseudomonadota</taxon>
        <taxon>Alphaproteobacteria</taxon>
        <taxon>Hyphomicrobiales</taxon>
        <taxon>Brucellaceae</taxon>
        <taxon>Brucella/Ochrobactrum group</taxon>
        <taxon>Ochrobactrum</taxon>
    </lineage>
</organism>
<reference evidence="1 2" key="1">
    <citation type="submission" date="2022-11" db="EMBL/GenBank/DDBJ databases">
        <title>Brucella sp. YY2X, whole genome shotgun sequencing project.</title>
        <authorList>
            <person name="Yang Y."/>
        </authorList>
    </citation>
    <scope>NUCLEOTIDE SEQUENCE [LARGE SCALE GENOMIC DNA]</scope>
    <source>
        <strain evidence="1 2">YY2X</strain>
    </source>
</reference>
<evidence type="ECO:0000313" key="1">
    <source>
        <dbReference type="EMBL" id="MCX2695703.1"/>
    </source>
</evidence>
<accession>A0ABT3QJC1</accession>
<dbReference type="EMBL" id="JAPHAV010000001">
    <property type="protein sequence ID" value="MCX2695703.1"/>
    <property type="molecule type" value="Genomic_DNA"/>
</dbReference>
<gene>
    <name evidence="1" type="ORF">OPR82_02805</name>
</gene>
<sequence>MFGLLRAAIEFLNSALNLFMNRSEKQDESRRTKEQQAWQWLDYHLPALENAAQDAYSFILKKSSAQVLLDYAGATYPFVEKLSTFPSDDRNAIKVNFLKLRGKESKRGWAKCNSYVKLWRKCVGQFPADLPDLPYDIEKFDKVYRVFVTVTGTK</sequence>
<dbReference type="Proteomes" id="UP001301216">
    <property type="component" value="Unassembled WGS sequence"/>
</dbReference>
<name>A0ABT3QJC1_9HYPH</name>
<evidence type="ECO:0000313" key="2">
    <source>
        <dbReference type="Proteomes" id="UP001301216"/>
    </source>
</evidence>